<evidence type="ECO:0000313" key="1">
    <source>
        <dbReference type="EMBL" id="MAG17926.1"/>
    </source>
</evidence>
<organism evidence="1 2">
    <name type="scientific">Candidatus Iainarchaeum sp</name>
    <dbReference type="NCBI Taxonomy" id="3101447"/>
    <lineage>
        <taxon>Archaea</taxon>
        <taxon>Candidatus Iainarchaeota</taxon>
        <taxon>Candidatus Iainarchaeia</taxon>
        <taxon>Candidatus Iainarchaeales</taxon>
        <taxon>Candidatus Iainarchaeaceae</taxon>
        <taxon>Candidatus Iainarchaeum</taxon>
    </lineage>
</organism>
<proteinExistence type="predicted"/>
<dbReference type="Proteomes" id="UP000226712">
    <property type="component" value="Unassembled WGS sequence"/>
</dbReference>
<evidence type="ECO:0000313" key="2">
    <source>
        <dbReference type="Proteomes" id="UP000226712"/>
    </source>
</evidence>
<name>A0A2D6LP00_9ARCH</name>
<reference evidence="2" key="1">
    <citation type="submission" date="2017-09" db="EMBL/GenBank/DDBJ databases">
        <title>The Reconstruction of 2,631 Draft Metagenome-Assembled Genomes from the Global Oceans.</title>
        <authorList>
            <person name="Tully B.J."/>
            <person name="Graham E.D."/>
            <person name="Heidelberg J.F."/>
        </authorList>
    </citation>
    <scope>NUCLEOTIDE SEQUENCE [LARGE SCALE GENOMIC DNA]</scope>
</reference>
<dbReference type="EMBL" id="NZBD01000002">
    <property type="protein sequence ID" value="MAG17926.1"/>
    <property type="molecule type" value="Genomic_DNA"/>
</dbReference>
<dbReference type="AlphaFoldDB" id="A0A2D6LP00"/>
<sequence>MCFFSIVTHFSKKQLNILKHTIYLIVMNSVLEKVPGNKEHAKIKAKHHASILKINLHKTDNLKSKIKKKVKPNLEVN</sequence>
<accession>A0A2D6LP00</accession>
<gene>
    <name evidence="1" type="ORF">CL944_00450</name>
</gene>
<protein>
    <submittedName>
        <fullName evidence="1">Uncharacterized protein</fullName>
    </submittedName>
</protein>
<comment type="caution">
    <text evidence="1">The sequence shown here is derived from an EMBL/GenBank/DDBJ whole genome shotgun (WGS) entry which is preliminary data.</text>
</comment>